<organism evidence="2">
    <name type="scientific">Entomoneis paludosa</name>
    <dbReference type="NCBI Taxonomy" id="265537"/>
    <lineage>
        <taxon>Eukaryota</taxon>
        <taxon>Sar</taxon>
        <taxon>Stramenopiles</taxon>
        <taxon>Ochrophyta</taxon>
        <taxon>Bacillariophyta</taxon>
        <taxon>Bacillariophyceae</taxon>
        <taxon>Bacillariophycidae</taxon>
        <taxon>Entomoneidaceae</taxon>
        <taxon>Entomoneis</taxon>
    </lineage>
</organism>
<evidence type="ECO:0000313" key="2">
    <source>
        <dbReference type="EMBL" id="CAD9977264.1"/>
    </source>
</evidence>
<proteinExistence type="predicted"/>
<dbReference type="AlphaFoldDB" id="A0A7S3DSS1"/>
<accession>A0A7S3DSS1</accession>
<gene>
    <name evidence="2" type="ORF">APAL1065_LOCUS17387</name>
</gene>
<dbReference type="InterPro" id="IPR007314">
    <property type="entry name" value="Cofac_haem-bd_dom"/>
</dbReference>
<protein>
    <recommendedName>
        <fullName evidence="1">Haem-binding uptake Tiki superfamily ChaN domain-containing protein</fullName>
    </recommendedName>
</protein>
<evidence type="ECO:0000259" key="1">
    <source>
        <dbReference type="Pfam" id="PF04187"/>
    </source>
</evidence>
<dbReference type="Pfam" id="PF04187">
    <property type="entry name" value="Cofac_haem_bdg"/>
    <property type="match status" value="1"/>
</dbReference>
<dbReference type="EMBL" id="HBHT01025903">
    <property type="protein sequence ID" value="CAD9977264.1"/>
    <property type="molecule type" value="Transcribed_RNA"/>
</dbReference>
<reference evidence="2" key="1">
    <citation type="submission" date="2021-01" db="EMBL/GenBank/DDBJ databases">
        <authorList>
            <person name="Corre E."/>
            <person name="Pelletier E."/>
            <person name="Niang G."/>
            <person name="Scheremetjew M."/>
            <person name="Finn R."/>
            <person name="Kale V."/>
            <person name="Holt S."/>
            <person name="Cochrane G."/>
            <person name="Meng A."/>
            <person name="Brown T."/>
            <person name="Cohen L."/>
        </authorList>
    </citation>
    <scope>NUCLEOTIDE SEQUENCE</scope>
    <source>
        <strain evidence="2">CCMP125</strain>
    </source>
</reference>
<name>A0A7S3DSS1_9STRA</name>
<sequence>MTAAPRPLYYRVDSTTPPTLLSLPPANAQTILKQVAQGSGTDKQAIVVDTINLNNMLNKAVFGTVDVVTNVANFVSGKTNSDESTTDKNWQASFACLGINNKPTVSNDDVQLAVSMLQTMLSAATTNNKNKKMGLGLYFCPYSTQSILQQYSAGQVTLEQLQQSLLDAGVSLETQQAYQPLWDWVASCDPNRLDLIALAPEVADIAAVRSQGIPGVNAERRAQYVVDAPGFIALTQNPKFKLYTDRSLLKDFTALSTTTDKKEAPEDSGAFNNYFAERILVHEAGATALARYAMMQSTTNSKDGASFVTMLAPTADVRFLGGINGRLPRICQALVPNCGVTDNAVTTFLLNPTAAGTLSQTRYLRLEIGTGPETLAYQTKVADYLWFSANQMPAVNLIPRLMN</sequence>
<feature type="domain" description="Haem-binding uptake Tiki superfamily ChaN" evidence="1">
    <location>
        <begin position="117"/>
        <end position="248"/>
    </location>
</feature>